<dbReference type="InterPro" id="IPR000085">
    <property type="entry name" value="RuvA"/>
</dbReference>
<proteinExistence type="inferred from homology"/>
<evidence type="ECO:0000313" key="9">
    <source>
        <dbReference type="Proteomes" id="UP001059480"/>
    </source>
</evidence>
<dbReference type="SUPFAM" id="SSF47781">
    <property type="entry name" value="RuvA domain 2-like"/>
    <property type="match status" value="1"/>
</dbReference>
<evidence type="ECO:0000256" key="1">
    <source>
        <dbReference type="ARBA" id="ARBA00022490"/>
    </source>
</evidence>
<dbReference type="InterPro" id="IPR010994">
    <property type="entry name" value="RuvA_2-like"/>
</dbReference>
<comment type="domain">
    <text evidence="6">Has three domains with a flexible linker between the domains II and III and assumes an 'L' shape. Domain III is highly mobile and contacts RuvB.</text>
</comment>
<dbReference type="InterPro" id="IPR013849">
    <property type="entry name" value="DNA_helicase_Holl-junc_RuvA_I"/>
</dbReference>
<dbReference type="Pfam" id="PF01330">
    <property type="entry name" value="RuvA_N"/>
    <property type="match status" value="1"/>
</dbReference>
<dbReference type="InterPro" id="IPR011114">
    <property type="entry name" value="RuvA_C"/>
</dbReference>
<dbReference type="Pfam" id="PF07499">
    <property type="entry name" value="RuvA_C"/>
    <property type="match status" value="1"/>
</dbReference>
<dbReference type="GO" id="GO:0003678">
    <property type="term" value="F:DNA helicase activity"/>
    <property type="evidence" value="ECO:0007669"/>
    <property type="project" value="UniProtKB-EC"/>
</dbReference>
<dbReference type="RefSeq" id="WP_256944965.1">
    <property type="nucleotide sequence ID" value="NZ_JANHNZ010000003.1"/>
</dbReference>
<dbReference type="Pfam" id="PF14520">
    <property type="entry name" value="HHH_5"/>
    <property type="match status" value="1"/>
</dbReference>
<dbReference type="InterPro" id="IPR012340">
    <property type="entry name" value="NA-bd_OB-fold"/>
</dbReference>
<feature type="region of interest" description="Domain III" evidence="6">
    <location>
        <begin position="155"/>
        <end position="206"/>
    </location>
</feature>
<evidence type="ECO:0000259" key="7">
    <source>
        <dbReference type="SMART" id="SM00278"/>
    </source>
</evidence>
<gene>
    <name evidence="6 8" type="primary">ruvA</name>
    <name evidence="8" type="ORF">NPA36_04755</name>
</gene>
<feature type="domain" description="Helix-hairpin-helix DNA-binding motif class 1" evidence="7">
    <location>
        <begin position="72"/>
        <end position="91"/>
    </location>
</feature>
<comment type="caution">
    <text evidence="6">Lacks conserved residue(s) required for the propagation of feature annotation.</text>
</comment>
<dbReference type="Proteomes" id="UP001059480">
    <property type="component" value="Unassembled WGS sequence"/>
</dbReference>
<evidence type="ECO:0000256" key="3">
    <source>
        <dbReference type="ARBA" id="ARBA00023125"/>
    </source>
</evidence>
<evidence type="ECO:0000256" key="2">
    <source>
        <dbReference type="ARBA" id="ARBA00022763"/>
    </source>
</evidence>
<reference evidence="8" key="2">
    <citation type="journal article" date="2023" name="Curr. Microbiol.">
        <title>Granulicatella seriolae sp. nov., a Novel Facultative Anaerobe Isolated from Yellowtail Marine Fish.</title>
        <authorList>
            <person name="Lee M."/>
            <person name="Choi Y.J."/>
            <person name="Farooq A."/>
            <person name="Jeong J.B."/>
            <person name="Jung M.Y."/>
        </authorList>
    </citation>
    <scope>NUCLEOTIDE SEQUENCE</scope>
    <source>
        <strain evidence="8">S8</strain>
    </source>
</reference>
<protein>
    <recommendedName>
        <fullName evidence="6">Holliday junction branch migration complex subunit RuvA</fullName>
    </recommendedName>
</protein>
<keyword evidence="5 6" id="KW-0234">DNA repair</keyword>
<accession>A0ABT1WMZ0</accession>
<dbReference type="GO" id="GO:0016787">
    <property type="term" value="F:hydrolase activity"/>
    <property type="evidence" value="ECO:0007669"/>
    <property type="project" value="UniProtKB-KW"/>
</dbReference>
<keyword evidence="2 6" id="KW-0227">DNA damage</keyword>
<feature type="domain" description="Helix-hairpin-helix DNA-binding motif class 1" evidence="7">
    <location>
        <begin position="107"/>
        <end position="126"/>
    </location>
</feature>
<name>A0ABT1WMZ0_9LACT</name>
<comment type="subunit">
    <text evidence="6">Homotetramer. Forms an RuvA(8)-RuvB(12)-Holliday junction (HJ) complex. HJ DNA is sandwiched between 2 RuvA tetramers; dsDNA enters through RuvA and exits via RuvB. An RuvB hexamer assembles on each DNA strand where it exits the tetramer. Each RuvB hexamer is contacted by two RuvA subunits (via domain III) on 2 adjacent RuvB subunits; this complex drives branch migration. In the full resolvosome a probable DNA-RuvA(4)-RuvB(12)-RuvC(2) complex forms which resolves the HJ.</text>
</comment>
<dbReference type="SMART" id="SM00278">
    <property type="entry name" value="HhH1"/>
    <property type="match status" value="2"/>
</dbReference>
<comment type="subcellular location">
    <subcellularLocation>
        <location evidence="6">Cytoplasm</location>
    </subcellularLocation>
</comment>
<keyword evidence="4 6" id="KW-0233">DNA recombination</keyword>
<dbReference type="CDD" id="cd14332">
    <property type="entry name" value="UBA_RuvA_C"/>
    <property type="match status" value="1"/>
</dbReference>
<reference evidence="8" key="1">
    <citation type="submission" date="2022-07" db="EMBL/GenBank/DDBJ databases">
        <authorList>
            <person name="Jung M.-Y."/>
            <person name="Lee M."/>
        </authorList>
    </citation>
    <scope>NUCLEOTIDE SEQUENCE</scope>
    <source>
        <strain evidence="8">S8</strain>
    </source>
</reference>
<keyword evidence="9" id="KW-1185">Reference proteome</keyword>
<comment type="similarity">
    <text evidence="6">Belongs to the RuvA family.</text>
</comment>
<comment type="function">
    <text evidence="6">The RuvA-RuvB-RuvC complex processes Holliday junction (HJ) DNA during genetic recombination and DNA repair, while the RuvA-RuvB complex plays an important role in the rescue of blocked DNA replication forks via replication fork reversal (RFR). RuvA specifically binds to HJ cruciform DNA, conferring on it an open structure. The RuvB hexamer acts as an ATP-dependent pump, pulling dsDNA into and through the RuvAB complex. HJ branch migration allows RuvC to scan DNA until it finds its consensus sequence, where it cleaves and resolves the cruciform DNA.</text>
</comment>
<evidence type="ECO:0000256" key="5">
    <source>
        <dbReference type="ARBA" id="ARBA00023204"/>
    </source>
</evidence>
<keyword evidence="8" id="KW-0378">Hydrolase</keyword>
<sequence length="206" mass="22955">MYEFISGNLVTIYPTAIVVENNEIGYLISVPNPYRLQTKLNQKVKVLVHQVIREDSHTLYGFLSIEEKDLFKQLVSVSGIGPKSALSILASDDHDGLIRAVQNADVTYLTRFPGVGKKTAQQIILDLKDKLLVNVVDQEGMSSSEGESVLVQDSSQNKVLSDTQEALIGLGYSFREIKKIWKQMEDETYPSTQEALSKAFTLLMKG</sequence>
<evidence type="ECO:0000313" key="8">
    <source>
        <dbReference type="EMBL" id="MCQ9209856.1"/>
    </source>
</evidence>
<evidence type="ECO:0000256" key="4">
    <source>
        <dbReference type="ARBA" id="ARBA00023172"/>
    </source>
</evidence>
<dbReference type="InterPro" id="IPR003583">
    <property type="entry name" value="Hlx-hairpin-Hlx_DNA-bd_motif"/>
</dbReference>
<dbReference type="HAMAP" id="MF_00031">
    <property type="entry name" value="DNA_HJ_migration_RuvA"/>
    <property type="match status" value="1"/>
</dbReference>
<dbReference type="NCBIfam" id="TIGR00084">
    <property type="entry name" value="ruvA"/>
    <property type="match status" value="1"/>
</dbReference>
<organism evidence="8 9">
    <name type="scientific">Granulicatella seriolae</name>
    <dbReference type="NCBI Taxonomy" id="2967226"/>
    <lineage>
        <taxon>Bacteria</taxon>
        <taxon>Bacillati</taxon>
        <taxon>Bacillota</taxon>
        <taxon>Bacilli</taxon>
        <taxon>Lactobacillales</taxon>
        <taxon>Carnobacteriaceae</taxon>
        <taxon>Granulicatella</taxon>
    </lineage>
</organism>
<dbReference type="EMBL" id="JANHNZ010000003">
    <property type="protein sequence ID" value="MCQ9209856.1"/>
    <property type="molecule type" value="Genomic_DNA"/>
</dbReference>
<keyword evidence="1 6" id="KW-0963">Cytoplasm</keyword>
<comment type="caution">
    <text evidence="8">The sequence shown here is derived from an EMBL/GenBank/DDBJ whole genome shotgun (WGS) entry which is preliminary data.</text>
</comment>
<keyword evidence="3 6" id="KW-0238">DNA-binding</keyword>
<evidence type="ECO:0000256" key="6">
    <source>
        <dbReference type="HAMAP-Rule" id="MF_00031"/>
    </source>
</evidence>
<dbReference type="Gene3D" id="1.10.150.20">
    <property type="entry name" value="5' to 3' exonuclease, C-terminal subdomain"/>
    <property type="match status" value="1"/>
</dbReference>
<dbReference type="SUPFAM" id="SSF50249">
    <property type="entry name" value="Nucleic acid-binding proteins"/>
    <property type="match status" value="1"/>
</dbReference>
<reference evidence="8" key="3">
    <citation type="journal article" date="2023" name="Microbiol. Resour. Announc.">
        <title>Draft Genome Sequence of Granulicatella sp. Strain S8, Isolated from a Marine Fish, Seriola quinqueradiata.</title>
        <authorList>
            <person name="Lee M."/>
            <person name="Farooq A."/>
            <person name="Jeong J.B."/>
            <person name="Jung M.Y."/>
        </authorList>
    </citation>
    <scope>NUCLEOTIDE SEQUENCE</scope>
    <source>
        <strain evidence="8">S8</strain>
    </source>
</reference>
<dbReference type="Gene3D" id="2.40.50.140">
    <property type="entry name" value="Nucleic acid-binding proteins"/>
    <property type="match status" value="1"/>
</dbReference>